<keyword evidence="9 15" id="KW-0460">Magnesium</keyword>
<evidence type="ECO:0000256" key="16">
    <source>
        <dbReference type="PROSITE-ProRule" id="PRU00560"/>
    </source>
</evidence>
<reference evidence="20 21" key="1">
    <citation type="submission" date="2016-10" db="EMBL/GenBank/DDBJ databases">
        <authorList>
            <person name="de Groot N.N."/>
        </authorList>
    </citation>
    <scope>NUCLEOTIDE SEQUENCE [LARGE SCALE GENOMIC DNA]</scope>
    <source>
        <strain evidence="20 21">CGMCC 1.7059</strain>
    </source>
</reference>
<evidence type="ECO:0000256" key="9">
    <source>
        <dbReference type="ARBA" id="ARBA00022842"/>
    </source>
</evidence>
<keyword evidence="5 15" id="KW-0378">Hydrolase</keyword>
<feature type="compositionally biased region" description="Low complexity" evidence="17">
    <location>
        <begin position="977"/>
        <end position="988"/>
    </location>
</feature>
<dbReference type="GO" id="GO:0043138">
    <property type="term" value="F:3'-5' DNA helicase activity"/>
    <property type="evidence" value="ECO:0007669"/>
    <property type="project" value="UniProtKB-UniRule"/>
</dbReference>
<dbReference type="GO" id="GO:0008854">
    <property type="term" value="F:exodeoxyribonuclease V activity"/>
    <property type="evidence" value="ECO:0007669"/>
    <property type="project" value="UniProtKB-EC"/>
</dbReference>
<dbReference type="PROSITE" id="PS51217">
    <property type="entry name" value="UVRD_HELICASE_CTER"/>
    <property type="match status" value="1"/>
</dbReference>
<keyword evidence="11 15" id="KW-0234">DNA repair</keyword>
<evidence type="ECO:0000256" key="7">
    <source>
        <dbReference type="ARBA" id="ARBA00022839"/>
    </source>
</evidence>
<dbReference type="Gene3D" id="1.10.3170.10">
    <property type="entry name" value="Recbcd, chain B, domain 2"/>
    <property type="match status" value="1"/>
</dbReference>
<evidence type="ECO:0000256" key="17">
    <source>
        <dbReference type="SAM" id="MobiDB-lite"/>
    </source>
</evidence>
<feature type="compositionally biased region" description="Basic and acidic residues" evidence="17">
    <location>
        <begin position="966"/>
        <end position="976"/>
    </location>
</feature>
<dbReference type="GO" id="GO:0000724">
    <property type="term" value="P:double-strand break repair via homologous recombination"/>
    <property type="evidence" value="ECO:0007669"/>
    <property type="project" value="UniProtKB-UniRule"/>
</dbReference>
<evidence type="ECO:0000256" key="4">
    <source>
        <dbReference type="ARBA" id="ARBA00022763"/>
    </source>
</evidence>
<dbReference type="InterPro" id="IPR014016">
    <property type="entry name" value="UvrD-like_ATP-bd"/>
</dbReference>
<evidence type="ECO:0000256" key="5">
    <source>
        <dbReference type="ARBA" id="ARBA00022801"/>
    </source>
</evidence>
<dbReference type="GO" id="GO:0009338">
    <property type="term" value="C:exodeoxyribonuclease V complex"/>
    <property type="evidence" value="ECO:0007669"/>
    <property type="project" value="TreeGrafter"/>
</dbReference>
<feature type="binding site" evidence="15">
    <location>
        <position position="1139"/>
    </location>
    <ligand>
        <name>Mg(2+)</name>
        <dbReference type="ChEBI" id="CHEBI:18420"/>
    </ligand>
</feature>
<feature type="binding site" evidence="15">
    <location>
        <position position="1010"/>
    </location>
    <ligand>
        <name>Mg(2+)</name>
        <dbReference type="ChEBI" id="CHEBI:18420"/>
    </ligand>
</feature>
<dbReference type="CDD" id="cd22352">
    <property type="entry name" value="RecB_C-like"/>
    <property type="match status" value="1"/>
</dbReference>
<comment type="similarity">
    <text evidence="15">Belongs to the helicase family. UvrD subfamily.</text>
</comment>
<evidence type="ECO:0000256" key="1">
    <source>
        <dbReference type="ARBA" id="ARBA00022722"/>
    </source>
</evidence>
<proteinExistence type="inferred from homology"/>
<comment type="catalytic activity">
    <reaction evidence="14 15">
        <text>ATP + H2O = ADP + phosphate + H(+)</text>
        <dbReference type="Rhea" id="RHEA:13065"/>
        <dbReference type="ChEBI" id="CHEBI:15377"/>
        <dbReference type="ChEBI" id="CHEBI:15378"/>
        <dbReference type="ChEBI" id="CHEBI:30616"/>
        <dbReference type="ChEBI" id="CHEBI:43474"/>
        <dbReference type="ChEBI" id="CHEBI:456216"/>
        <dbReference type="EC" id="5.6.2.4"/>
    </reaction>
</comment>
<dbReference type="NCBIfam" id="TIGR00609">
    <property type="entry name" value="recB"/>
    <property type="match status" value="1"/>
</dbReference>
<dbReference type="RefSeq" id="WP_091815881.1">
    <property type="nucleotide sequence ID" value="NZ_FNNE01000009.1"/>
</dbReference>
<keyword evidence="8 15" id="KW-0067">ATP-binding</keyword>
<keyword evidence="10 15" id="KW-0238">DNA-binding</keyword>
<dbReference type="PROSITE" id="PS51198">
    <property type="entry name" value="UVRD_HELICASE_ATP_BIND"/>
    <property type="match status" value="1"/>
</dbReference>
<evidence type="ECO:0000313" key="20">
    <source>
        <dbReference type="EMBL" id="SDX41895.1"/>
    </source>
</evidence>
<gene>
    <name evidence="15" type="primary">recB</name>
    <name evidence="20" type="ORF">SAMN04487960_10948</name>
</gene>
<dbReference type="PANTHER" id="PTHR11070:SF23">
    <property type="entry name" value="RECBCD ENZYME SUBUNIT RECB"/>
    <property type="match status" value="1"/>
</dbReference>
<dbReference type="GO" id="GO:0003677">
    <property type="term" value="F:DNA binding"/>
    <property type="evidence" value="ECO:0007669"/>
    <property type="project" value="UniProtKB-UniRule"/>
</dbReference>
<name>A0A1H3BJB9_9GAMM</name>
<comment type="domain">
    <text evidence="15">The N-terminal DNA-binding domain is a ssDNA-dependent ATPase and has ATP-dependent 3'-5' helicase function. This domain interacts with RecC.</text>
</comment>
<evidence type="ECO:0000256" key="2">
    <source>
        <dbReference type="ARBA" id="ARBA00022723"/>
    </source>
</evidence>
<dbReference type="EC" id="5.6.2.4" evidence="15"/>
<dbReference type="Proteomes" id="UP000199675">
    <property type="component" value="Unassembled WGS sequence"/>
</dbReference>
<comment type="domain">
    <text evidence="15">The C-terminal domain has nuclease activity and interacts with RecD. It interacts with RecA, facilitating its loading onto ssDNA.</text>
</comment>
<dbReference type="PANTHER" id="PTHR11070">
    <property type="entry name" value="UVRD / RECB / PCRA DNA HELICASE FAMILY MEMBER"/>
    <property type="match status" value="1"/>
</dbReference>
<keyword evidence="4 15" id="KW-0227">DNA damage</keyword>
<evidence type="ECO:0000259" key="19">
    <source>
        <dbReference type="PROSITE" id="PS51217"/>
    </source>
</evidence>
<comment type="miscellaneous">
    <text evidence="15">In the RecBCD complex, RecB has a slow 3'-5' helicase, an exonuclease activity and loads RecA onto ssDNA, RecD has a fast 5'-3' helicase activity, while RecC stimulates the ATPase and processivity of the RecB helicase and contributes to recognition of the Chi site.</text>
</comment>
<evidence type="ECO:0000256" key="3">
    <source>
        <dbReference type="ARBA" id="ARBA00022741"/>
    </source>
</evidence>
<dbReference type="Pfam" id="PF00580">
    <property type="entry name" value="UvrD-helicase"/>
    <property type="match status" value="2"/>
</dbReference>
<keyword evidence="3 15" id="KW-0547">Nucleotide-binding</keyword>
<dbReference type="Gene3D" id="1.10.486.10">
    <property type="entry name" value="PCRA, domain 4"/>
    <property type="match status" value="1"/>
</dbReference>
<evidence type="ECO:0000256" key="8">
    <source>
        <dbReference type="ARBA" id="ARBA00022840"/>
    </source>
</evidence>
<sequence length="1259" mass="140236">MSDQIQTETTRLGDPRAPQVLNPLTLPLRGSQLIEASAGTGKTFTIAMLYVRAILGHGQTPECGRPLTPRDILVVTFTEAATKELRDRIRKRLAEAAEVFRQPASEQGSGAHGEGPLQALRNDYPDSDSWPARARLLQLAAESMDEASVHTIHGWCNRMLNEHAFDSGGLFNQTLETDHGELLLQVIKDYWRSFVVPMDEGIANLWLDQFASPQALRTSLSDLLPLERQLPEPSGTPASLLGARVEELRSTFAHVRTTIAADAEDFLAVLTEASGRKDFNGNSLRLKNVAGWLESLKQWAGGQDLAAPALTPAAWDRLSPDGIGQAWKKGTPPVDHPLIESVVALRSVCREPLPVQAMLFHACHWVADRLEREKQRRAEMGFDDLLERMDQALAGASGPRLSNAIRQQFPLVMIDEFQDTDPVQYRIFDSIYHASENRPESGLLMIGDPKQAIYGFRGADIYTYLKARKDTADRQVTLPKNFRSATAMVEATNHLFGHGEQQAIKGAFLFGQGDDNPVPFHAVGAQGRQESLRIEGQLAPALTFWAQDSEDRKSDVMTNVAETCASEIVRLLNLGQNGQAGFADETGSWQPLNASDLAVLVNNGTEAALVRQALANRGVKSVYLSDRRSVLDTTEARDLIYWLEACAEPERDNLVRAALATTTLAVDWATLDQLRNNELAWETTLEHFRGFRQVWRQQGVLAMVRCVLNHFDVPARLLSQPEGERALTDVLHLAELLQQESQQVDGEQSLIRRFSEMVAATSHRSDAMQVRLESDAELVQVITVHKSKGLEYPLVFLPFATNCRPATGKRLPLIWHDDEGDQQLAFEARDDVLTRVDQERLGEDIRKLYVALTRARHGTWVGAPALKGEEARSALSYLVAQKSEEPISAGLRRMAEGCRDILVQPLPAPTEAIYQPPRAAELGNARERTAPGWDSWWIASYSAIRYRVAATDDVIPEVPAESETAGAERIREEAEPATRAAAPPVVQKPAPDSVQIHGFYRGAGPGTFLHSLLEWAAEEGFQRACENGPARRELIESRSRLRGWDAWTGPLDHWLVDFLQTRLSLPSQPDGSASEVSLAMLDQAVPEMEFWISSQGVSTGELDRLVRQHTMTHWNREQIPERPAADDMMLRGMLKGFIDLVFEHEGRYYVADYKSNYLGPGDEDYSDMAMAGVVAEKRYDLQFALYLLALHRLLRTRLPDYDYDRHVGGAVYLFLRGNKAESRGVYCERPDRSLIDALDQLFRTGKSGQDGVMTQEALL</sequence>
<dbReference type="GO" id="GO:0016887">
    <property type="term" value="F:ATP hydrolysis activity"/>
    <property type="evidence" value="ECO:0007669"/>
    <property type="project" value="RHEA"/>
</dbReference>
<keyword evidence="2 15" id="KW-0479">Metal-binding</keyword>
<dbReference type="SUPFAM" id="SSF52980">
    <property type="entry name" value="Restriction endonuclease-like"/>
    <property type="match status" value="1"/>
</dbReference>
<dbReference type="EC" id="3.1.11.5" evidence="15"/>
<evidence type="ECO:0000256" key="14">
    <source>
        <dbReference type="ARBA" id="ARBA00048988"/>
    </source>
</evidence>
<organism evidence="20 21">
    <name type="scientific">Marinobacter mobilis</name>
    <dbReference type="NCBI Taxonomy" id="488533"/>
    <lineage>
        <taxon>Bacteria</taxon>
        <taxon>Pseudomonadati</taxon>
        <taxon>Pseudomonadota</taxon>
        <taxon>Gammaproteobacteria</taxon>
        <taxon>Pseudomonadales</taxon>
        <taxon>Marinobacteraceae</taxon>
        <taxon>Marinobacter</taxon>
    </lineage>
</organism>
<dbReference type="InterPro" id="IPR000212">
    <property type="entry name" value="DNA_helicase_UvrD/REP"/>
</dbReference>
<evidence type="ECO:0000256" key="13">
    <source>
        <dbReference type="ARBA" id="ARBA00034617"/>
    </source>
</evidence>
<comment type="catalytic activity">
    <reaction evidence="15">
        <text>Exonucleolytic cleavage (in the presence of ATP) in either 5'- to 3'- or 3'- to 5'-direction to yield 5'-phosphooligonucleotides.</text>
        <dbReference type="EC" id="3.1.11.5"/>
    </reaction>
</comment>
<dbReference type="InterPro" id="IPR014017">
    <property type="entry name" value="DNA_helicase_UvrD-like_C"/>
</dbReference>
<dbReference type="GO" id="GO:0005524">
    <property type="term" value="F:ATP binding"/>
    <property type="evidence" value="ECO:0007669"/>
    <property type="project" value="UniProtKB-UniRule"/>
</dbReference>
<keyword evidence="21" id="KW-1185">Reference proteome</keyword>
<keyword evidence="1 15" id="KW-0540">Nuclease</keyword>
<comment type="cofactor">
    <cofactor evidence="15">
        <name>Mg(2+)</name>
        <dbReference type="ChEBI" id="CHEBI:18420"/>
    </cofactor>
    <text evidence="15">Binds 1 Mg(2+) ion per subunit.</text>
</comment>
<dbReference type="OrthoDB" id="9810135at2"/>
<feature type="region of interest" description="Disordered" evidence="17">
    <location>
        <begin position="100"/>
        <end position="124"/>
    </location>
</feature>
<dbReference type="Gene3D" id="3.40.50.300">
    <property type="entry name" value="P-loop containing nucleotide triphosphate hydrolases"/>
    <property type="match status" value="2"/>
</dbReference>
<feature type="domain" description="UvrD-like helicase ATP-binding" evidence="18">
    <location>
        <begin position="15"/>
        <end position="485"/>
    </location>
</feature>
<evidence type="ECO:0000256" key="10">
    <source>
        <dbReference type="ARBA" id="ARBA00023125"/>
    </source>
</evidence>
<dbReference type="Pfam" id="PF12705">
    <property type="entry name" value="PDDEXK_1"/>
    <property type="match status" value="1"/>
</dbReference>
<feature type="region of interest" description="Disordered" evidence="17">
    <location>
        <begin position="959"/>
        <end position="988"/>
    </location>
</feature>
<feature type="active site" description="For nuclease activity" evidence="15">
    <location>
        <position position="1152"/>
    </location>
</feature>
<dbReference type="InterPro" id="IPR027417">
    <property type="entry name" value="P-loop_NTPase"/>
</dbReference>
<keyword evidence="7 15" id="KW-0269">Exonuclease</keyword>
<feature type="binding site" evidence="16">
    <location>
        <begin position="36"/>
        <end position="43"/>
    </location>
    <ligand>
        <name>ATP</name>
        <dbReference type="ChEBI" id="CHEBI:30616"/>
    </ligand>
</feature>
<dbReference type="InterPro" id="IPR004586">
    <property type="entry name" value="RecB"/>
</dbReference>
<evidence type="ECO:0000256" key="6">
    <source>
        <dbReference type="ARBA" id="ARBA00022806"/>
    </source>
</evidence>
<dbReference type="Pfam" id="PF13361">
    <property type="entry name" value="UvrD_C"/>
    <property type="match status" value="1"/>
</dbReference>
<dbReference type="AlphaFoldDB" id="A0A1H3BJB9"/>
<evidence type="ECO:0000313" key="21">
    <source>
        <dbReference type="Proteomes" id="UP000199675"/>
    </source>
</evidence>
<dbReference type="EMBL" id="FNNE01000009">
    <property type="protein sequence ID" value="SDX41895.1"/>
    <property type="molecule type" value="Genomic_DNA"/>
</dbReference>
<feature type="domain" description="UvrD-like helicase C-terminal" evidence="19">
    <location>
        <begin position="486"/>
        <end position="789"/>
    </location>
</feature>
<feature type="region of interest" description="Nuclease activity, interacts with RecD and RecA" evidence="15">
    <location>
        <begin position="935"/>
        <end position="1259"/>
    </location>
</feature>
<evidence type="ECO:0000259" key="18">
    <source>
        <dbReference type="PROSITE" id="PS51198"/>
    </source>
</evidence>
<evidence type="ECO:0000256" key="15">
    <source>
        <dbReference type="HAMAP-Rule" id="MF_01485"/>
    </source>
</evidence>
<comment type="catalytic activity">
    <reaction evidence="13 15">
        <text>Couples ATP hydrolysis with the unwinding of duplex DNA by translocating in the 3'-5' direction.</text>
        <dbReference type="EC" id="5.6.2.4"/>
    </reaction>
</comment>
<dbReference type="STRING" id="488533.SAMN04487960_10948"/>
<keyword evidence="12 15" id="KW-0413">Isomerase</keyword>
<accession>A0A1H3BJB9</accession>
<comment type="function">
    <text evidence="15">A helicase/nuclease that prepares dsDNA breaks (DSB) for recombinational DNA repair. Binds to DSBs and unwinds DNA via a highly rapid and processive ATP-dependent bidirectional helicase activity. Unwinds dsDNA until it encounters a Chi (crossover hotspot instigator) sequence from the 3' direction. Cuts ssDNA a few nucleotides 3' to the Chi site. The properties and activities of the enzyme are changed at Chi. The Chi-altered holoenzyme produces a long 3'-ssDNA overhang and facilitates RecA-binding to the ssDNA for homologous DNA recombination and repair. Holoenzyme degrades any linearized DNA that is unable to undergo homologous recombination. In the holoenzyme this subunit contributes ATPase, 3'-5' helicase, exonuclease activity and loads RecA onto ssDNA.</text>
</comment>
<protein>
    <recommendedName>
        <fullName evidence="15">RecBCD enzyme subunit RecB</fullName>
        <ecNumber evidence="15">3.1.11.5</ecNumber>
        <ecNumber evidence="15">5.6.2.4</ecNumber>
    </recommendedName>
    <alternativeName>
        <fullName evidence="15">DNA 3'-5' helicase subunit RecB</fullName>
    </alternativeName>
    <alternativeName>
        <fullName evidence="15">Exonuclease V subunit RecB</fullName>
        <shortName evidence="15">ExoV subunit RecB</shortName>
    </alternativeName>
    <alternativeName>
        <fullName evidence="15">Helicase/nuclease RecBCD subunit RecB</fullName>
    </alternativeName>
</protein>
<dbReference type="InterPro" id="IPR038726">
    <property type="entry name" value="PDDEXK_AddAB-type"/>
</dbReference>
<evidence type="ECO:0000256" key="11">
    <source>
        <dbReference type="ARBA" id="ARBA00023204"/>
    </source>
</evidence>
<dbReference type="Gene3D" id="3.90.320.10">
    <property type="match status" value="1"/>
</dbReference>
<feature type="binding site" evidence="15">
    <location>
        <position position="1152"/>
    </location>
    <ligand>
        <name>Mg(2+)</name>
        <dbReference type="ChEBI" id="CHEBI:18420"/>
    </ligand>
</feature>
<evidence type="ECO:0000256" key="12">
    <source>
        <dbReference type="ARBA" id="ARBA00023235"/>
    </source>
</evidence>
<dbReference type="InterPro" id="IPR011335">
    <property type="entry name" value="Restrct_endonuc-II-like"/>
</dbReference>
<dbReference type="HAMAP" id="MF_01485">
    <property type="entry name" value="RecB"/>
    <property type="match status" value="1"/>
</dbReference>
<dbReference type="SUPFAM" id="SSF52540">
    <property type="entry name" value="P-loop containing nucleoside triphosphate hydrolases"/>
    <property type="match status" value="1"/>
</dbReference>
<dbReference type="InterPro" id="IPR011604">
    <property type="entry name" value="PDDEXK-like_dom_sf"/>
</dbReference>
<dbReference type="GO" id="GO:0000287">
    <property type="term" value="F:magnesium ion binding"/>
    <property type="evidence" value="ECO:0007669"/>
    <property type="project" value="UniProtKB-UniRule"/>
</dbReference>
<keyword evidence="6 15" id="KW-0347">Helicase</keyword>
<dbReference type="GO" id="GO:0005829">
    <property type="term" value="C:cytosol"/>
    <property type="evidence" value="ECO:0007669"/>
    <property type="project" value="TreeGrafter"/>
</dbReference>
<feature type="region of interest" description="DNA-binding and helicase activity, interacts with RecC" evidence="15">
    <location>
        <begin position="1"/>
        <end position="907"/>
    </location>
</feature>
<comment type="subunit">
    <text evidence="15">Heterotrimer of RecB, RecC and RecD. All subunits contribute to DNA-binding. Interacts with RecA.</text>
</comment>